<evidence type="ECO:0000256" key="1">
    <source>
        <dbReference type="SAM" id="Phobius"/>
    </source>
</evidence>
<comment type="caution">
    <text evidence="2">The sequence shown here is derived from an EMBL/GenBank/DDBJ whole genome shotgun (WGS) entry which is preliminary data.</text>
</comment>
<proteinExistence type="predicted"/>
<keyword evidence="1" id="KW-1133">Transmembrane helix</keyword>
<keyword evidence="3" id="KW-1185">Reference proteome</keyword>
<dbReference type="RefSeq" id="WP_408083236.1">
    <property type="nucleotide sequence ID" value="NZ_JBELPZ010000001.1"/>
</dbReference>
<sequence length="202" mass="22528">MKIIFNPFEKYPEKALLTLGLLFLIAGSFTGAIFQARYDGVLDTHFVPQKLTVQPFIDIIINTVSLFVVLYPAGYYVNRKSRPIDFLSTILIAPAPFYILPLFNINNFMYSITAPLEQSITNGKNMSGDYSATFTLVDPIALIIILVFSLIALGTLVWFVVLLYNGYKTAANIKTTGQKVFFGAAIIFAEIISKFLISVIPY</sequence>
<feature type="transmembrane region" description="Helical" evidence="1">
    <location>
        <begin position="55"/>
        <end position="77"/>
    </location>
</feature>
<dbReference type="Proteomes" id="UP001629156">
    <property type="component" value="Unassembled WGS sequence"/>
</dbReference>
<organism evidence="2 3">
    <name type="scientific">Flavobacterium rhizosphaerae</name>
    <dbReference type="NCBI Taxonomy" id="3163298"/>
    <lineage>
        <taxon>Bacteria</taxon>
        <taxon>Pseudomonadati</taxon>
        <taxon>Bacteroidota</taxon>
        <taxon>Flavobacteriia</taxon>
        <taxon>Flavobacteriales</taxon>
        <taxon>Flavobacteriaceae</taxon>
        <taxon>Flavobacterium</taxon>
    </lineage>
</organism>
<feature type="transmembrane region" description="Helical" evidence="1">
    <location>
        <begin position="179"/>
        <end position="200"/>
    </location>
</feature>
<evidence type="ECO:0000313" key="2">
    <source>
        <dbReference type="EMBL" id="MFL9843003.1"/>
    </source>
</evidence>
<feature type="transmembrane region" description="Helical" evidence="1">
    <location>
        <begin position="140"/>
        <end position="167"/>
    </location>
</feature>
<accession>A0ABW8YV88</accession>
<name>A0ABW8YV88_9FLAO</name>
<gene>
    <name evidence="2" type="ORF">ABS766_01095</name>
</gene>
<dbReference type="EMBL" id="JBELPZ010000001">
    <property type="protein sequence ID" value="MFL9843003.1"/>
    <property type="molecule type" value="Genomic_DNA"/>
</dbReference>
<keyword evidence="1" id="KW-0812">Transmembrane</keyword>
<feature type="transmembrane region" description="Helical" evidence="1">
    <location>
        <begin position="84"/>
        <end position="103"/>
    </location>
</feature>
<evidence type="ECO:0008006" key="4">
    <source>
        <dbReference type="Google" id="ProtNLM"/>
    </source>
</evidence>
<evidence type="ECO:0000313" key="3">
    <source>
        <dbReference type="Proteomes" id="UP001629156"/>
    </source>
</evidence>
<reference evidence="2 3" key="1">
    <citation type="submission" date="2024-06" db="EMBL/GenBank/DDBJ databases">
        <authorList>
            <person name="Kaempfer P."/>
            <person name="Viver T."/>
        </authorList>
    </citation>
    <scope>NUCLEOTIDE SEQUENCE [LARGE SCALE GENOMIC DNA]</scope>
    <source>
        <strain evidence="2 3">ST-119</strain>
    </source>
</reference>
<keyword evidence="1" id="KW-0472">Membrane</keyword>
<protein>
    <recommendedName>
        <fullName evidence="4">Yip1 domain-containing protein</fullName>
    </recommendedName>
</protein>